<protein>
    <submittedName>
        <fullName evidence="1">Uncharacterized protein</fullName>
    </submittedName>
</protein>
<gene>
    <name evidence="1" type="ORF">FMM02_10965</name>
</gene>
<keyword evidence="2" id="KW-1185">Reference proteome</keyword>
<accession>A0A516IU44</accession>
<dbReference type="InterPro" id="IPR045617">
    <property type="entry name" value="DUF6445"/>
</dbReference>
<evidence type="ECO:0000313" key="1">
    <source>
        <dbReference type="EMBL" id="QDP20428.1"/>
    </source>
</evidence>
<name>A0A516IU44_9SPHN</name>
<dbReference type="Proteomes" id="UP000321857">
    <property type="component" value="Chromosome"/>
</dbReference>
<dbReference type="RefSeq" id="WP_147494876.1">
    <property type="nucleotide sequence ID" value="NZ_CP041659.1"/>
</dbReference>
<evidence type="ECO:0000313" key="2">
    <source>
        <dbReference type="Proteomes" id="UP000321857"/>
    </source>
</evidence>
<dbReference type="Pfam" id="PF20043">
    <property type="entry name" value="DUF6445"/>
    <property type="match status" value="1"/>
</dbReference>
<proteinExistence type="predicted"/>
<dbReference type="AlphaFoldDB" id="A0A516IU44"/>
<reference evidence="1 2" key="1">
    <citation type="submission" date="2019-07" db="EMBL/GenBank/DDBJ databases">
        <title>Sphingomonas AE3 Genome sequencing and assembly.</title>
        <authorList>
            <person name="Kim H."/>
        </authorList>
    </citation>
    <scope>NUCLEOTIDE SEQUENCE [LARGE SCALE GENOMIC DNA]</scope>
    <source>
        <strain evidence="1 2">AE3</strain>
    </source>
</reference>
<sequence length="233" mass="25977">MSMTFALNPGAQFQQYEIGPEREPLLLIDGILANPAAVVEYAASDGVYGPAGAAYPGIRRAAPTAYLETIYEAVAPLLRKTFAIPEAQRFRLDSSFSMVTEPPANLRHYQRVPHIDRTGPYDLAMVHYLCGPEFGGTHFFCHRSTGFQRISIDREAHFNEALNQEINQQILPAGFPDDEHPLFERVATVEATFDRLAIYRASILHSPAITPFAQYSADPRQGRLTMTSFLFAL</sequence>
<organism evidence="1 2">
    <name type="scientific">Sphingomonas xanthus</name>
    <dbReference type="NCBI Taxonomy" id="2594473"/>
    <lineage>
        <taxon>Bacteria</taxon>
        <taxon>Pseudomonadati</taxon>
        <taxon>Pseudomonadota</taxon>
        <taxon>Alphaproteobacteria</taxon>
        <taxon>Sphingomonadales</taxon>
        <taxon>Sphingomonadaceae</taxon>
        <taxon>Sphingomonas</taxon>
    </lineage>
</organism>
<dbReference type="OrthoDB" id="7630206at2"/>
<dbReference type="EMBL" id="CP041659">
    <property type="protein sequence ID" value="QDP20428.1"/>
    <property type="molecule type" value="Genomic_DNA"/>
</dbReference>
<dbReference type="KEGG" id="sxa:FMM02_10965"/>